<accession>A0A2A5WRZ4</accession>
<dbReference type="NCBIfam" id="TIGR01084">
    <property type="entry name" value="mutY"/>
    <property type="match status" value="1"/>
</dbReference>
<keyword evidence="7" id="KW-0479">Metal-binding</keyword>
<dbReference type="InterPro" id="IPR023170">
    <property type="entry name" value="HhH_base_excis_C"/>
</dbReference>
<dbReference type="InterPro" id="IPR029119">
    <property type="entry name" value="MutY_C"/>
</dbReference>
<evidence type="ECO:0000256" key="14">
    <source>
        <dbReference type="RuleBase" id="RU365096"/>
    </source>
</evidence>
<dbReference type="AlphaFoldDB" id="A0A2A5WRZ4"/>
<evidence type="ECO:0000256" key="13">
    <source>
        <dbReference type="ARBA" id="ARBA00023295"/>
    </source>
</evidence>
<name>A0A2A5WRZ4_9GAMM</name>
<evidence type="ECO:0000256" key="10">
    <source>
        <dbReference type="ARBA" id="ARBA00023004"/>
    </source>
</evidence>
<dbReference type="Pfam" id="PF14815">
    <property type="entry name" value="NUDIX_4"/>
    <property type="match status" value="1"/>
</dbReference>
<evidence type="ECO:0000313" key="16">
    <source>
        <dbReference type="EMBL" id="PDH39315.1"/>
    </source>
</evidence>
<dbReference type="GO" id="GO:0006284">
    <property type="term" value="P:base-excision repair"/>
    <property type="evidence" value="ECO:0007669"/>
    <property type="project" value="UniProtKB-UniRule"/>
</dbReference>
<dbReference type="Proteomes" id="UP000219327">
    <property type="component" value="Unassembled WGS sequence"/>
</dbReference>
<dbReference type="PROSITE" id="PS01155">
    <property type="entry name" value="ENDONUCLEASE_III_2"/>
    <property type="match status" value="1"/>
</dbReference>
<comment type="catalytic activity">
    <reaction evidence="1 14">
        <text>Hydrolyzes free adenine bases from 7,8-dihydro-8-oxoguanine:adenine mismatched double-stranded DNA, leaving an apurinic site.</text>
        <dbReference type="EC" id="3.2.2.31"/>
    </reaction>
</comment>
<dbReference type="InterPro" id="IPR011257">
    <property type="entry name" value="DNA_glycosylase"/>
</dbReference>
<sequence length="378" mass="42265">MANDTQLTAEEVATFQARVLAWFDQHGRKDLPWQQDITPYRVWVSEIMLQQTQVATVIPYFERFMSTFPDVGTLAAAEEDQVLYLWTGLGYYARARNLHKTAKQVITEYNGEFPDELQALEALAGIGRSTAGAILSIAHGKRAAILDGNVKRVLARCFAIEGWPGTTATSKALWAVAEQLTPHERIGAYTQVMMDLGAALCVSREPSCSRCPLEDRCQAKREQRIAEFPGKKPKKEMPVRATCIVLVCNHDGEYLLTRRPTTGLWGGLWTFPEVEAAQLDEELIDRGWQPMPSSFAPFRNTFTHFHLDITPVQATSNEAVVNEPNRSQWVHPNQLPEIGLTTPTNHLLKLLAKCDDNAVIDDNMNNGNGNVQISMDLT</sequence>
<dbReference type="InterPro" id="IPR015797">
    <property type="entry name" value="NUDIX_hydrolase-like_dom_sf"/>
</dbReference>
<keyword evidence="13 14" id="KW-0326">Glycosidase</keyword>
<proteinExistence type="inferred from homology"/>
<evidence type="ECO:0000256" key="4">
    <source>
        <dbReference type="ARBA" id="ARBA00012045"/>
    </source>
</evidence>
<evidence type="ECO:0000256" key="3">
    <source>
        <dbReference type="ARBA" id="ARBA00008343"/>
    </source>
</evidence>
<dbReference type="FunFam" id="1.10.340.30:FF:000002">
    <property type="entry name" value="Adenine DNA glycosylase"/>
    <property type="match status" value="1"/>
</dbReference>
<comment type="function">
    <text evidence="2">Adenine glycosylase active on G-A mispairs. MutY also corrects error-prone DNA synthesis past GO lesions which are due to the oxidatively damaged form of guanine: 7,8-dihydro-8-oxoguanine (8-oxo-dGTP).</text>
</comment>
<gene>
    <name evidence="16" type="ORF">CNE99_05830</name>
</gene>
<dbReference type="CDD" id="cd00056">
    <property type="entry name" value="ENDO3c"/>
    <property type="match status" value="1"/>
</dbReference>
<dbReference type="SUPFAM" id="SSF55811">
    <property type="entry name" value="Nudix"/>
    <property type="match status" value="1"/>
</dbReference>
<evidence type="ECO:0000313" key="17">
    <source>
        <dbReference type="Proteomes" id="UP000219327"/>
    </source>
</evidence>
<reference evidence="16 17" key="1">
    <citation type="submission" date="2017-08" db="EMBL/GenBank/DDBJ databases">
        <title>Fine stratification of microbial communities through a metagenomic profile of the photic zone.</title>
        <authorList>
            <person name="Haro-Moreno J.M."/>
            <person name="Lopez-Perez M."/>
            <person name="De La Torre J."/>
            <person name="Picazo A."/>
            <person name="Camacho A."/>
            <person name="Rodriguez-Valera F."/>
        </authorList>
    </citation>
    <scope>NUCLEOTIDE SEQUENCE [LARGE SCALE GENOMIC DNA]</scope>
    <source>
        <strain evidence="16">MED-G24</strain>
    </source>
</reference>
<dbReference type="GO" id="GO:0032357">
    <property type="term" value="F:oxidized purine DNA binding"/>
    <property type="evidence" value="ECO:0007669"/>
    <property type="project" value="TreeGrafter"/>
</dbReference>
<dbReference type="Gene3D" id="3.90.79.10">
    <property type="entry name" value="Nucleoside Triphosphate Pyrophosphohydrolase"/>
    <property type="match status" value="1"/>
</dbReference>
<dbReference type="GO" id="GO:0006298">
    <property type="term" value="P:mismatch repair"/>
    <property type="evidence" value="ECO:0007669"/>
    <property type="project" value="TreeGrafter"/>
</dbReference>
<dbReference type="Gene3D" id="1.10.340.30">
    <property type="entry name" value="Hypothetical protein, domain 2"/>
    <property type="match status" value="1"/>
</dbReference>
<dbReference type="InterPro" id="IPR044298">
    <property type="entry name" value="MIG/MutY"/>
</dbReference>
<dbReference type="InterPro" id="IPR005760">
    <property type="entry name" value="A/G_AdeGlyc_MutY"/>
</dbReference>
<feature type="domain" description="HhH-GPD" evidence="15">
    <location>
        <begin position="48"/>
        <end position="199"/>
    </location>
</feature>
<keyword evidence="8 14" id="KW-0227">DNA damage</keyword>
<keyword evidence="10 14" id="KW-0408">Iron</keyword>
<keyword evidence="6" id="KW-0004">4Fe-4S</keyword>
<dbReference type="NCBIfam" id="NF008132">
    <property type="entry name" value="PRK10880.1"/>
    <property type="match status" value="1"/>
</dbReference>
<dbReference type="GO" id="GO:0046872">
    <property type="term" value="F:metal ion binding"/>
    <property type="evidence" value="ECO:0007669"/>
    <property type="project" value="UniProtKB-UniRule"/>
</dbReference>
<dbReference type="PANTHER" id="PTHR42944">
    <property type="entry name" value="ADENINE DNA GLYCOSYLASE"/>
    <property type="match status" value="1"/>
</dbReference>
<dbReference type="PANTHER" id="PTHR42944:SF1">
    <property type="entry name" value="ADENINE DNA GLYCOSYLASE"/>
    <property type="match status" value="1"/>
</dbReference>
<evidence type="ECO:0000256" key="5">
    <source>
        <dbReference type="ARBA" id="ARBA00022023"/>
    </source>
</evidence>
<keyword evidence="12" id="KW-0234">DNA repair</keyword>
<evidence type="ECO:0000256" key="6">
    <source>
        <dbReference type="ARBA" id="ARBA00022485"/>
    </source>
</evidence>
<evidence type="ECO:0000259" key="15">
    <source>
        <dbReference type="SMART" id="SM00478"/>
    </source>
</evidence>
<dbReference type="GO" id="GO:0000701">
    <property type="term" value="F:purine-specific mismatch base pair DNA N-glycosylase activity"/>
    <property type="evidence" value="ECO:0007669"/>
    <property type="project" value="UniProtKB-EC"/>
</dbReference>
<dbReference type="GO" id="GO:0051539">
    <property type="term" value="F:4 iron, 4 sulfur cluster binding"/>
    <property type="evidence" value="ECO:0007669"/>
    <property type="project" value="UniProtKB-UniRule"/>
</dbReference>
<keyword evidence="11" id="KW-0411">Iron-sulfur</keyword>
<dbReference type="SUPFAM" id="SSF48150">
    <property type="entry name" value="DNA-glycosylase"/>
    <property type="match status" value="1"/>
</dbReference>
<keyword evidence="9" id="KW-0378">Hydrolase</keyword>
<dbReference type="GO" id="GO:0034039">
    <property type="term" value="F:8-oxo-7,8-dihydroguanine DNA N-glycosylase activity"/>
    <property type="evidence" value="ECO:0007669"/>
    <property type="project" value="TreeGrafter"/>
</dbReference>
<dbReference type="InterPro" id="IPR003265">
    <property type="entry name" value="HhH-GPD_domain"/>
</dbReference>
<evidence type="ECO:0000256" key="1">
    <source>
        <dbReference type="ARBA" id="ARBA00000843"/>
    </source>
</evidence>
<dbReference type="Gene3D" id="1.10.1670.10">
    <property type="entry name" value="Helix-hairpin-Helix base-excision DNA repair enzymes (C-terminal)"/>
    <property type="match status" value="1"/>
</dbReference>
<organism evidence="16 17">
    <name type="scientific">OM182 bacterium MED-G24</name>
    <dbReference type="NCBI Taxonomy" id="1986255"/>
    <lineage>
        <taxon>Bacteria</taxon>
        <taxon>Pseudomonadati</taxon>
        <taxon>Pseudomonadota</taxon>
        <taxon>Gammaproteobacteria</taxon>
        <taxon>OMG group</taxon>
        <taxon>OM182 clade</taxon>
    </lineage>
</organism>
<dbReference type="CDD" id="cd03431">
    <property type="entry name" value="NUDIX_DNA_Glycosylase_C-MutY"/>
    <property type="match status" value="1"/>
</dbReference>
<dbReference type="SMART" id="SM00478">
    <property type="entry name" value="ENDO3c"/>
    <property type="match status" value="1"/>
</dbReference>
<comment type="caution">
    <text evidence="16">The sequence shown here is derived from an EMBL/GenBank/DDBJ whole genome shotgun (WGS) entry which is preliminary data.</text>
</comment>
<comment type="similarity">
    <text evidence="3 14">Belongs to the Nth/MutY family.</text>
</comment>
<evidence type="ECO:0000256" key="7">
    <source>
        <dbReference type="ARBA" id="ARBA00022723"/>
    </source>
</evidence>
<evidence type="ECO:0000256" key="8">
    <source>
        <dbReference type="ARBA" id="ARBA00022763"/>
    </source>
</evidence>
<dbReference type="EMBL" id="NTKD01000026">
    <property type="protein sequence ID" value="PDH39315.1"/>
    <property type="molecule type" value="Genomic_DNA"/>
</dbReference>
<protein>
    <recommendedName>
        <fullName evidence="5 14">Adenine DNA glycosylase</fullName>
        <ecNumber evidence="4 14">3.2.2.31</ecNumber>
    </recommendedName>
</protein>
<evidence type="ECO:0000256" key="12">
    <source>
        <dbReference type="ARBA" id="ARBA00023204"/>
    </source>
</evidence>
<evidence type="ECO:0000256" key="9">
    <source>
        <dbReference type="ARBA" id="ARBA00022801"/>
    </source>
</evidence>
<comment type="cofactor">
    <cofactor evidence="14">
        <name>[4Fe-4S] cluster</name>
        <dbReference type="ChEBI" id="CHEBI:49883"/>
    </cofactor>
    <text evidence="14">Binds 1 [4Fe-4S] cluster.</text>
</comment>
<dbReference type="Pfam" id="PF00730">
    <property type="entry name" value="HhH-GPD"/>
    <property type="match status" value="1"/>
</dbReference>
<evidence type="ECO:0000256" key="11">
    <source>
        <dbReference type="ARBA" id="ARBA00023014"/>
    </source>
</evidence>
<evidence type="ECO:0000256" key="2">
    <source>
        <dbReference type="ARBA" id="ARBA00002933"/>
    </source>
</evidence>
<dbReference type="InterPro" id="IPR004036">
    <property type="entry name" value="Endonuclease-III-like_CS2"/>
</dbReference>
<dbReference type="EC" id="3.2.2.31" evidence="4 14"/>
<dbReference type="GO" id="GO:0035485">
    <property type="term" value="F:adenine/guanine mispair binding"/>
    <property type="evidence" value="ECO:0007669"/>
    <property type="project" value="TreeGrafter"/>
</dbReference>